<dbReference type="EMBL" id="BK014874">
    <property type="protein sequence ID" value="DAD79879.1"/>
    <property type="molecule type" value="Genomic_DNA"/>
</dbReference>
<name>A0A8S5MCR3_9CAUD</name>
<proteinExistence type="predicted"/>
<accession>A0A8S5MCR3</accession>
<sequence>MLCERICGCLTTREMAAVLVFYNCRNVKHPHL</sequence>
<protein>
    <submittedName>
        <fullName evidence="1">Uncharacterized protein</fullName>
    </submittedName>
</protein>
<evidence type="ECO:0000313" key="1">
    <source>
        <dbReference type="EMBL" id="DAD79879.1"/>
    </source>
</evidence>
<organism evidence="1">
    <name type="scientific">Siphoviridae sp. cthrG7</name>
    <dbReference type="NCBI Taxonomy" id="2826428"/>
    <lineage>
        <taxon>Viruses</taxon>
        <taxon>Duplodnaviria</taxon>
        <taxon>Heunggongvirae</taxon>
        <taxon>Uroviricota</taxon>
        <taxon>Caudoviricetes</taxon>
    </lineage>
</organism>
<reference evidence="1" key="1">
    <citation type="journal article" date="2021" name="Proc. Natl. Acad. Sci. U.S.A.">
        <title>A Catalog of Tens of Thousands of Viruses from Human Metagenomes Reveals Hidden Associations with Chronic Diseases.</title>
        <authorList>
            <person name="Tisza M.J."/>
            <person name="Buck C.B."/>
        </authorList>
    </citation>
    <scope>NUCLEOTIDE SEQUENCE</scope>
    <source>
        <strain evidence="1">CthrG7</strain>
    </source>
</reference>